<feature type="transmembrane region" description="Helical" evidence="1">
    <location>
        <begin position="6"/>
        <end position="24"/>
    </location>
</feature>
<keyword evidence="1" id="KW-0812">Transmembrane</keyword>
<gene>
    <name evidence="2" type="ORF">HMPREF9439_00480</name>
</gene>
<evidence type="ECO:0000256" key="1">
    <source>
        <dbReference type="SAM" id="Phobius"/>
    </source>
</evidence>
<comment type="caution">
    <text evidence="2">The sequence shown here is derived from an EMBL/GenBank/DDBJ whole genome shotgun (WGS) entry which is preliminary data.</text>
</comment>
<keyword evidence="1" id="KW-0472">Membrane</keyword>
<dbReference type="Proteomes" id="UP000005156">
    <property type="component" value="Unassembled WGS sequence"/>
</dbReference>
<reference evidence="2 3" key="1">
    <citation type="submission" date="2011-02" db="EMBL/GenBank/DDBJ databases">
        <authorList>
            <person name="Weinstock G."/>
            <person name="Sodergren E."/>
            <person name="Clifton S."/>
            <person name="Fulton L."/>
            <person name="Fulton B."/>
            <person name="Courtney L."/>
            <person name="Fronick C."/>
            <person name="Harrison M."/>
            <person name="Strong C."/>
            <person name="Farmer C."/>
            <person name="Delahaunty K."/>
            <person name="Markovic C."/>
            <person name="Hall O."/>
            <person name="Minx P."/>
            <person name="Tomlinson C."/>
            <person name="Mitreva M."/>
            <person name="Hou S."/>
            <person name="Chen J."/>
            <person name="Wollam A."/>
            <person name="Pepin K.H."/>
            <person name="Johnson M."/>
            <person name="Bhonagiri V."/>
            <person name="Zhang X."/>
            <person name="Suruliraj S."/>
            <person name="Warren W."/>
            <person name="Chinwalla A."/>
            <person name="Mardis E.R."/>
            <person name="Wilson R.K."/>
        </authorList>
    </citation>
    <scope>NUCLEOTIDE SEQUENCE [LARGE SCALE GENOMIC DNA]</scope>
    <source>
        <strain evidence="2 3">YIT 11859</strain>
    </source>
</reference>
<dbReference type="HOGENOM" id="CLU_1213861_0_0_4"/>
<dbReference type="EMBL" id="AFBP01000011">
    <property type="protein sequence ID" value="EGG56997.1"/>
    <property type="molecule type" value="Genomic_DNA"/>
</dbReference>
<keyword evidence="3" id="KW-1185">Reference proteome</keyword>
<proteinExistence type="predicted"/>
<keyword evidence="1" id="KW-1133">Transmembrane helix</keyword>
<accession>F3QHT3</accession>
<protein>
    <submittedName>
        <fullName evidence="2">Conserved domain protein</fullName>
    </submittedName>
</protein>
<feature type="transmembrane region" description="Helical" evidence="1">
    <location>
        <begin position="31"/>
        <end position="47"/>
    </location>
</feature>
<organism evidence="2 3">
    <name type="scientific">Parasutterella excrementihominis YIT 11859</name>
    <dbReference type="NCBI Taxonomy" id="762966"/>
    <lineage>
        <taxon>Bacteria</taxon>
        <taxon>Pseudomonadati</taxon>
        <taxon>Pseudomonadota</taxon>
        <taxon>Betaproteobacteria</taxon>
        <taxon>Burkholderiales</taxon>
        <taxon>Sutterellaceae</taxon>
        <taxon>Parasutterella</taxon>
    </lineage>
</organism>
<sequence length="228" mass="27035">MPKFWGFAPLVWYLYFLFVFYFLTYFLKKRIILIFFAVIFICVSPYIDSIIPPKFRASFVSFADISFYYLYFISGYLFKDLWTRLVQMNNINKIIVLPFSVIFCVISLFFISNFSTSKLGIFLAILGVISSLIIITSIWKEIKKNNKVFSYSYDILCYIGNNSMKYYILHYFFLNSVFVLGLEKFSMFNSFLCLFYIFIFIHLSIKFGSDILFNIKLNKNTLSGYHLS</sequence>
<evidence type="ECO:0000313" key="3">
    <source>
        <dbReference type="Proteomes" id="UP000005156"/>
    </source>
</evidence>
<name>F3QHT3_9BURK</name>
<feature type="transmembrane region" description="Helical" evidence="1">
    <location>
        <begin position="59"/>
        <end position="78"/>
    </location>
</feature>
<feature type="transmembrane region" description="Helical" evidence="1">
    <location>
        <begin position="185"/>
        <end position="205"/>
    </location>
</feature>
<feature type="transmembrane region" description="Helical" evidence="1">
    <location>
        <begin position="119"/>
        <end position="139"/>
    </location>
</feature>
<evidence type="ECO:0000313" key="2">
    <source>
        <dbReference type="EMBL" id="EGG56997.1"/>
    </source>
</evidence>
<dbReference type="AlphaFoldDB" id="F3QHT3"/>
<feature type="transmembrane region" description="Helical" evidence="1">
    <location>
        <begin position="151"/>
        <end position="173"/>
    </location>
</feature>
<feature type="transmembrane region" description="Helical" evidence="1">
    <location>
        <begin position="90"/>
        <end position="113"/>
    </location>
</feature>